<dbReference type="SUPFAM" id="SSF69618">
    <property type="entry name" value="HemD-like"/>
    <property type="match status" value="1"/>
</dbReference>
<keyword evidence="5 9" id="KW-0627">Porphyrin biosynthesis</keyword>
<sequence>MSPAPRPADPGRPLAGRVVALTRGPDRAGLLGAALRNAGATVLAVPVIDFSWPDDVARFDAALAGLGGGRYGWLAVTSATTVTALTGRAGALGRTLPDLLSGGCVRVAAVGPATADALAAAGVHVDLVPDGPSSAETLAAAWPAREQTARPVLLPHSDLAAGTLHHRLTSAGWAVETVTAYHTVDYPADADRSLSSPGPRGDGDPRTVAEAQDARPDAVVATSPSTARRWLAAGDPCPLVAIGTTTARAAEEVGTTPAAVAATTRPEDLVRAVVRAVHREPTDPLPAADPPQ</sequence>
<evidence type="ECO:0000259" key="11">
    <source>
        <dbReference type="Pfam" id="PF02602"/>
    </source>
</evidence>
<dbReference type="UniPathway" id="UPA00251">
    <property type="reaction ID" value="UER00320"/>
</dbReference>
<feature type="compositionally biased region" description="Basic and acidic residues" evidence="10">
    <location>
        <begin position="201"/>
        <end position="216"/>
    </location>
</feature>
<dbReference type="AlphaFoldDB" id="A0A1R1LNH3"/>
<keyword evidence="4 9" id="KW-0456">Lyase</keyword>
<evidence type="ECO:0000313" key="13">
    <source>
        <dbReference type="Proteomes" id="UP000187085"/>
    </source>
</evidence>
<dbReference type="InterPro" id="IPR036108">
    <property type="entry name" value="4pyrrol_syn_uPrphyn_synt_sf"/>
</dbReference>
<dbReference type="Proteomes" id="UP000187085">
    <property type="component" value="Unassembled WGS sequence"/>
</dbReference>
<dbReference type="GO" id="GO:0006782">
    <property type="term" value="P:protoporphyrinogen IX biosynthetic process"/>
    <property type="evidence" value="ECO:0007669"/>
    <property type="project" value="UniProtKB-UniRule"/>
</dbReference>
<comment type="pathway">
    <text evidence="1 9">Porphyrin-containing compound metabolism; protoporphyrin-IX biosynthesis; coproporphyrinogen-III from 5-aminolevulinate: step 3/4.</text>
</comment>
<evidence type="ECO:0000256" key="9">
    <source>
        <dbReference type="RuleBase" id="RU366031"/>
    </source>
</evidence>
<dbReference type="STRING" id="554083.BKD30_01435"/>
<comment type="caution">
    <text evidence="12">The sequence shown here is derived from an EMBL/GenBank/DDBJ whole genome shotgun (WGS) entry which is preliminary data.</text>
</comment>
<organism evidence="12 13">
    <name type="scientific">Tersicoccus phoenicis</name>
    <dbReference type="NCBI Taxonomy" id="554083"/>
    <lineage>
        <taxon>Bacteria</taxon>
        <taxon>Bacillati</taxon>
        <taxon>Actinomycetota</taxon>
        <taxon>Actinomycetes</taxon>
        <taxon>Micrococcales</taxon>
        <taxon>Micrococcaceae</taxon>
        <taxon>Tersicoccus</taxon>
    </lineage>
</organism>
<reference evidence="12 13" key="1">
    <citation type="submission" date="2016-12" db="EMBL/GenBank/DDBJ databases">
        <title>Draft genome of Tersicoccus phoenicis 1P05MA.</title>
        <authorList>
            <person name="Nakajima Y."/>
            <person name="Yoshizawa S."/>
            <person name="Nakamura K."/>
            <person name="Ogura Y."/>
            <person name="Hayashi T."/>
            <person name="Kogure K."/>
        </authorList>
    </citation>
    <scope>NUCLEOTIDE SEQUENCE [LARGE SCALE GENOMIC DNA]</scope>
    <source>
        <strain evidence="12 13">1p05MA</strain>
    </source>
</reference>
<dbReference type="CDD" id="cd06578">
    <property type="entry name" value="HemD"/>
    <property type="match status" value="1"/>
</dbReference>
<evidence type="ECO:0000256" key="2">
    <source>
        <dbReference type="ARBA" id="ARBA00008133"/>
    </source>
</evidence>
<comment type="function">
    <text evidence="6 9">Catalyzes cyclization of the linear tetrapyrrole, hydroxymethylbilane, to the macrocyclic uroporphyrinogen III.</text>
</comment>
<proteinExistence type="inferred from homology"/>
<dbReference type="EC" id="4.2.1.75" evidence="3 9"/>
<evidence type="ECO:0000256" key="7">
    <source>
        <dbReference type="ARBA" id="ARBA00040167"/>
    </source>
</evidence>
<dbReference type="Pfam" id="PF02602">
    <property type="entry name" value="HEM4"/>
    <property type="match status" value="1"/>
</dbReference>
<protein>
    <recommendedName>
        <fullName evidence="7 9">Uroporphyrinogen-III synthase</fullName>
        <ecNumber evidence="3 9">4.2.1.75</ecNumber>
    </recommendedName>
</protein>
<feature type="region of interest" description="Disordered" evidence="10">
    <location>
        <begin position="188"/>
        <end position="224"/>
    </location>
</feature>
<dbReference type="InterPro" id="IPR003754">
    <property type="entry name" value="4pyrrol_synth_uPrphyn_synth"/>
</dbReference>
<comment type="catalytic activity">
    <reaction evidence="8 9">
        <text>hydroxymethylbilane = uroporphyrinogen III + H2O</text>
        <dbReference type="Rhea" id="RHEA:18965"/>
        <dbReference type="ChEBI" id="CHEBI:15377"/>
        <dbReference type="ChEBI" id="CHEBI:57308"/>
        <dbReference type="ChEBI" id="CHEBI:57845"/>
        <dbReference type="EC" id="4.2.1.75"/>
    </reaction>
</comment>
<keyword evidence="13" id="KW-1185">Reference proteome</keyword>
<name>A0A1R1LNH3_9MICC</name>
<evidence type="ECO:0000256" key="3">
    <source>
        <dbReference type="ARBA" id="ARBA00013109"/>
    </source>
</evidence>
<accession>A0A1R1LNH3</accession>
<feature type="domain" description="Tetrapyrrole biosynthesis uroporphyrinogen III synthase" evidence="11">
    <location>
        <begin position="33"/>
        <end position="270"/>
    </location>
</feature>
<dbReference type="EMBL" id="MRDE01000007">
    <property type="protein sequence ID" value="OMH29016.1"/>
    <property type="molecule type" value="Genomic_DNA"/>
</dbReference>
<comment type="similarity">
    <text evidence="2 9">Belongs to the uroporphyrinogen-III synthase family.</text>
</comment>
<dbReference type="OrthoDB" id="9815856at2"/>
<evidence type="ECO:0000256" key="6">
    <source>
        <dbReference type="ARBA" id="ARBA00037589"/>
    </source>
</evidence>
<dbReference type="GO" id="GO:0004852">
    <property type="term" value="F:uroporphyrinogen-III synthase activity"/>
    <property type="evidence" value="ECO:0007669"/>
    <property type="project" value="UniProtKB-UniRule"/>
</dbReference>
<dbReference type="InterPro" id="IPR039793">
    <property type="entry name" value="UROS/Hem4"/>
</dbReference>
<dbReference type="Gene3D" id="3.40.50.10090">
    <property type="match status" value="2"/>
</dbReference>
<dbReference type="PANTHER" id="PTHR38042:SF1">
    <property type="entry name" value="UROPORPHYRINOGEN-III SYNTHASE, CHLOROPLASTIC"/>
    <property type="match status" value="1"/>
</dbReference>
<dbReference type="GO" id="GO:0006780">
    <property type="term" value="P:uroporphyrinogen III biosynthetic process"/>
    <property type="evidence" value="ECO:0007669"/>
    <property type="project" value="UniProtKB-UniRule"/>
</dbReference>
<evidence type="ECO:0000256" key="8">
    <source>
        <dbReference type="ARBA" id="ARBA00048617"/>
    </source>
</evidence>
<evidence type="ECO:0000256" key="10">
    <source>
        <dbReference type="SAM" id="MobiDB-lite"/>
    </source>
</evidence>
<evidence type="ECO:0000256" key="5">
    <source>
        <dbReference type="ARBA" id="ARBA00023244"/>
    </source>
</evidence>
<gene>
    <name evidence="12" type="ORF">BKD30_01435</name>
</gene>
<evidence type="ECO:0000256" key="1">
    <source>
        <dbReference type="ARBA" id="ARBA00004772"/>
    </source>
</evidence>
<dbReference type="RefSeq" id="WP_076700999.1">
    <property type="nucleotide sequence ID" value="NZ_MRDE01000007.1"/>
</dbReference>
<evidence type="ECO:0000313" key="12">
    <source>
        <dbReference type="EMBL" id="OMH29016.1"/>
    </source>
</evidence>
<evidence type="ECO:0000256" key="4">
    <source>
        <dbReference type="ARBA" id="ARBA00023239"/>
    </source>
</evidence>
<dbReference type="PANTHER" id="PTHR38042">
    <property type="entry name" value="UROPORPHYRINOGEN-III SYNTHASE, CHLOROPLASTIC"/>
    <property type="match status" value="1"/>
</dbReference>